<sequence>MKKFLLIIIACFLIAAGKAQRGIDGITFMENRQEAMKELINKFGQPVSEVGNKVVFKNVLFNGDKYSEADVFFNGDSCLYIIRLRTICISRPKAIEHMKTLWKKYAEVYSTTEGMNAEDGRFVVGYDKDGTRFFTIATFRNSCELSFGPF</sequence>
<gene>
    <name evidence="2" type="ORF">HMPREF2132_02785</name>
</gene>
<accession>A0AAW3FHD6</accession>
<evidence type="ECO:0000313" key="3">
    <source>
        <dbReference type="Proteomes" id="UP000029533"/>
    </source>
</evidence>
<keyword evidence="1" id="KW-0732">Signal</keyword>
<evidence type="ECO:0008006" key="4">
    <source>
        <dbReference type="Google" id="ProtNLM"/>
    </source>
</evidence>
<comment type="caution">
    <text evidence="2">The sequence shown here is derived from an EMBL/GenBank/DDBJ whole genome shotgun (WGS) entry which is preliminary data.</text>
</comment>
<name>A0AAW3FHD6_9BACT</name>
<organism evidence="2 3">
    <name type="scientific">Prevotella histicola JCM 15637 = DNF00424</name>
    <dbReference type="NCBI Taxonomy" id="1236504"/>
    <lineage>
        <taxon>Bacteria</taxon>
        <taxon>Pseudomonadati</taxon>
        <taxon>Bacteroidota</taxon>
        <taxon>Bacteroidia</taxon>
        <taxon>Bacteroidales</taxon>
        <taxon>Prevotellaceae</taxon>
        <taxon>Prevotella</taxon>
    </lineage>
</organism>
<dbReference type="EMBL" id="JRNJ01000035">
    <property type="protein sequence ID" value="KGF29059.1"/>
    <property type="molecule type" value="Genomic_DNA"/>
</dbReference>
<reference evidence="2 3" key="1">
    <citation type="submission" date="2014-07" db="EMBL/GenBank/DDBJ databases">
        <authorList>
            <person name="McCorrison J."/>
            <person name="Sanka R."/>
            <person name="Torralba M."/>
            <person name="Gillis M."/>
            <person name="Haft D.H."/>
            <person name="Methe B."/>
            <person name="Sutton G."/>
            <person name="Nelson K.E."/>
        </authorList>
    </citation>
    <scope>NUCLEOTIDE SEQUENCE [LARGE SCALE GENOMIC DNA]</scope>
    <source>
        <strain evidence="2 3">DNF00424</strain>
    </source>
</reference>
<evidence type="ECO:0000313" key="2">
    <source>
        <dbReference type="EMBL" id="KGF29059.1"/>
    </source>
</evidence>
<evidence type="ECO:0000256" key="1">
    <source>
        <dbReference type="SAM" id="SignalP"/>
    </source>
</evidence>
<feature type="signal peptide" evidence="1">
    <location>
        <begin position="1"/>
        <end position="21"/>
    </location>
</feature>
<dbReference type="RefSeq" id="WP_036868937.1">
    <property type="nucleotide sequence ID" value="NZ_JRNJ01000035.1"/>
</dbReference>
<dbReference type="AlphaFoldDB" id="A0AAW3FHD6"/>
<feature type="chain" id="PRO_5043867684" description="Beta-lactamase-inhibitor-like PepSY-like domain-containing protein" evidence="1">
    <location>
        <begin position="22"/>
        <end position="150"/>
    </location>
</feature>
<protein>
    <recommendedName>
        <fullName evidence="4">Beta-lactamase-inhibitor-like PepSY-like domain-containing protein</fullName>
    </recommendedName>
</protein>
<proteinExistence type="predicted"/>
<dbReference type="Proteomes" id="UP000029533">
    <property type="component" value="Unassembled WGS sequence"/>
</dbReference>